<dbReference type="GO" id="GO:0008299">
    <property type="term" value="P:isoprenoid biosynthetic process"/>
    <property type="evidence" value="ECO:0007669"/>
    <property type="project" value="UniProtKB-ARBA"/>
</dbReference>
<keyword evidence="4" id="KW-0456">Lyase</keyword>
<dbReference type="Gene3D" id="1.10.600.10">
    <property type="entry name" value="Farnesyl Diphosphate Synthase"/>
    <property type="match status" value="1"/>
</dbReference>
<dbReference type="PANTHER" id="PTHR35201">
    <property type="entry name" value="TERPENE SYNTHASE"/>
    <property type="match status" value="1"/>
</dbReference>
<dbReference type="Pfam" id="PF19086">
    <property type="entry name" value="Terpene_syn_C_2"/>
    <property type="match status" value="1"/>
</dbReference>
<accession>A0A6A6BRK0</accession>
<evidence type="ECO:0000256" key="1">
    <source>
        <dbReference type="ARBA" id="ARBA00001946"/>
    </source>
</evidence>
<dbReference type="Proteomes" id="UP000799438">
    <property type="component" value="Unassembled WGS sequence"/>
</dbReference>
<dbReference type="EMBL" id="ML995476">
    <property type="protein sequence ID" value="KAF2146408.1"/>
    <property type="molecule type" value="Genomic_DNA"/>
</dbReference>
<dbReference type="GO" id="GO:0010333">
    <property type="term" value="F:terpene synthase activity"/>
    <property type="evidence" value="ECO:0007669"/>
    <property type="project" value="InterPro"/>
</dbReference>
<sequence>MADFSLLGAAVYPNARYETLKIATLVIVWLFVMDDELDMEDAALVDDIETSDRYRQEIIQFTRKCLGLPHENDSNAMENMVQERSAKNTSYRHIVQSFAGIGAAIRDMYNVEQRERLAAHLVHCLRMTKSEQFSRQIGRIPTPDEYWEIRDGASAVGVTLASLEFIAESKGIPRQIFEDHDMTRLWTLTNMNVSYINDIFSAQKELAGLSISNAVPVFYAASGPENRLETAIKRIVSLIATTIAEIDEVSNTLLARYGSSDPEEQVTKDLRAHIDGCKNWCTGNLHWSLETPRYGHLGENADGNGGITIQL</sequence>
<reference evidence="5" key="1">
    <citation type="journal article" date="2020" name="Stud. Mycol.">
        <title>101 Dothideomycetes genomes: a test case for predicting lifestyles and emergence of pathogens.</title>
        <authorList>
            <person name="Haridas S."/>
            <person name="Albert R."/>
            <person name="Binder M."/>
            <person name="Bloem J."/>
            <person name="Labutti K."/>
            <person name="Salamov A."/>
            <person name="Andreopoulos B."/>
            <person name="Baker S."/>
            <person name="Barry K."/>
            <person name="Bills G."/>
            <person name="Bluhm B."/>
            <person name="Cannon C."/>
            <person name="Castanera R."/>
            <person name="Culley D."/>
            <person name="Daum C."/>
            <person name="Ezra D."/>
            <person name="Gonzalez J."/>
            <person name="Henrissat B."/>
            <person name="Kuo A."/>
            <person name="Liang C."/>
            <person name="Lipzen A."/>
            <person name="Lutzoni F."/>
            <person name="Magnuson J."/>
            <person name="Mondo S."/>
            <person name="Nolan M."/>
            <person name="Ohm R."/>
            <person name="Pangilinan J."/>
            <person name="Park H.-J."/>
            <person name="Ramirez L."/>
            <person name="Alfaro M."/>
            <person name="Sun H."/>
            <person name="Tritt A."/>
            <person name="Yoshinaga Y."/>
            <person name="Zwiers L.-H."/>
            <person name="Turgeon B."/>
            <person name="Goodwin S."/>
            <person name="Spatafora J."/>
            <person name="Crous P."/>
            <person name="Grigoriev I."/>
        </authorList>
    </citation>
    <scope>NUCLEOTIDE SEQUENCE</scope>
    <source>
        <strain evidence="5">CBS 121167</strain>
    </source>
</reference>
<protein>
    <recommendedName>
        <fullName evidence="4">Terpene synthase</fullName>
        <ecNumber evidence="4">4.2.3.-</ecNumber>
    </recommendedName>
</protein>
<dbReference type="GeneID" id="54301370"/>
<evidence type="ECO:0000313" key="5">
    <source>
        <dbReference type="EMBL" id="KAF2146408.1"/>
    </source>
</evidence>
<dbReference type="SFLD" id="SFLDG01020">
    <property type="entry name" value="Terpene_Cyclase_Like_2"/>
    <property type="match status" value="1"/>
</dbReference>
<evidence type="ECO:0000256" key="4">
    <source>
        <dbReference type="RuleBase" id="RU366034"/>
    </source>
</evidence>
<dbReference type="InterPro" id="IPR008949">
    <property type="entry name" value="Isoprenoid_synthase_dom_sf"/>
</dbReference>
<dbReference type="GO" id="GO:0046872">
    <property type="term" value="F:metal ion binding"/>
    <property type="evidence" value="ECO:0007669"/>
    <property type="project" value="UniProtKB-KW"/>
</dbReference>
<keyword evidence="6" id="KW-1185">Reference proteome</keyword>
<organism evidence="5 6">
    <name type="scientific">Aplosporella prunicola CBS 121167</name>
    <dbReference type="NCBI Taxonomy" id="1176127"/>
    <lineage>
        <taxon>Eukaryota</taxon>
        <taxon>Fungi</taxon>
        <taxon>Dikarya</taxon>
        <taxon>Ascomycota</taxon>
        <taxon>Pezizomycotina</taxon>
        <taxon>Dothideomycetes</taxon>
        <taxon>Dothideomycetes incertae sedis</taxon>
        <taxon>Botryosphaeriales</taxon>
        <taxon>Aplosporellaceae</taxon>
        <taxon>Aplosporella</taxon>
    </lineage>
</organism>
<dbReference type="PANTHER" id="PTHR35201:SF4">
    <property type="entry name" value="BETA-PINACENE SYNTHASE-RELATED"/>
    <property type="match status" value="1"/>
</dbReference>
<comment type="cofactor">
    <cofactor evidence="1 4">
        <name>Mg(2+)</name>
        <dbReference type="ChEBI" id="CHEBI:18420"/>
    </cofactor>
</comment>
<dbReference type="InterPro" id="IPR034686">
    <property type="entry name" value="Terpene_cyclase-like_2"/>
</dbReference>
<keyword evidence="4" id="KW-0479">Metal-binding</keyword>
<keyword evidence="3 4" id="KW-0460">Magnesium</keyword>
<proteinExistence type="inferred from homology"/>
<evidence type="ECO:0000256" key="2">
    <source>
        <dbReference type="ARBA" id="ARBA00006333"/>
    </source>
</evidence>
<evidence type="ECO:0000256" key="3">
    <source>
        <dbReference type="ARBA" id="ARBA00022842"/>
    </source>
</evidence>
<dbReference type="SFLD" id="SFLDS00005">
    <property type="entry name" value="Isoprenoid_Synthase_Type_I"/>
    <property type="match status" value="1"/>
</dbReference>
<evidence type="ECO:0000313" key="6">
    <source>
        <dbReference type="Proteomes" id="UP000799438"/>
    </source>
</evidence>
<dbReference type="AlphaFoldDB" id="A0A6A6BRK0"/>
<name>A0A6A6BRK0_9PEZI</name>
<gene>
    <name evidence="5" type="ORF">K452DRAFT_315582</name>
</gene>
<dbReference type="SUPFAM" id="SSF48576">
    <property type="entry name" value="Terpenoid synthases"/>
    <property type="match status" value="1"/>
</dbReference>
<comment type="similarity">
    <text evidence="2 4">Belongs to the terpene synthase family.</text>
</comment>
<dbReference type="EC" id="4.2.3.-" evidence="4"/>
<dbReference type="OrthoDB" id="2861623at2759"/>
<dbReference type="RefSeq" id="XP_033402117.1">
    <property type="nucleotide sequence ID" value="XM_033543873.1"/>
</dbReference>